<gene>
    <name evidence="1" type="ORF">RPERSI_LOCUS1491</name>
</gene>
<organism evidence="1 2">
    <name type="scientific">Racocetra persica</name>
    <dbReference type="NCBI Taxonomy" id="160502"/>
    <lineage>
        <taxon>Eukaryota</taxon>
        <taxon>Fungi</taxon>
        <taxon>Fungi incertae sedis</taxon>
        <taxon>Mucoromycota</taxon>
        <taxon>Glomeromycotina</taxon>
        <taxon>Glomeromycetes</taxon>
        <taxon>Diversisporales</taxon>
        <taxon>Gigasporaceae</taxon>
        <taxon>Racocetra</taxon>
    </lineage>
</organism>
<evidence type="ECO:0000313" key="2">
    <source>
        <dbReference type="Proteomes" id="UP000789920"/>
    </source>
</evidence>
<evidence type="ECO:0000313" key="1">
    <source>
        <dbReference type="EMBL" id="CAG8493351.1"/>
    </source>
</evidence>
<proteinExistence type="predicted"/>
<name>A0ACA9KU58_9GLOM</name>
<dbReference type="EMBL" id="CAJVQC010001383">
    <property type="protein sequence ID" value="CAG8493351.1"/>
    <property type="molecule type" value="Genomic_DNA"/>
</dbReference>
<sequence>MSETGRNLSNYHLPKQIPTLTLKISPSFGHFSPFRPVSDVLPSFGRFANFRKFRTFRPVSESHIVSEVSPSFGHFAQFRTFRPVSEVSPRTYHPNNLDELNKMTSGNLFECEKNRGKEKDLSKQMAGYLRGIEDTAADIEFVADLKMILESIEKDREIIIKKISDNEKEVAKKTKEFISWKQTINETAKGLVRSTPQIIAVAATVAIPLLAPSLCSIM</sequence>
<reference evidence="1" key="1">
    <citation type="submission" date="2021-06" db="EMBL/GenBank/DDBJ databases">
        <authorList>
            <person name="Kallberg Y."/>
            <person name="Tangrot J."/>
            <person name="Rosling A."/>
        </authorList>
    </citation>
    <scope>NUCLEOTIDE SEQUENCE</scope>
    <source>
        <strain evidence="1">MA461A</strain>
    </source>
</reference>
<protein>
    <submittedName>
        <fullName evidence="1">15438_t:CDS:1</fullName>
    </submittedName>
</protein>
<keyword evidence="2" id="KW-1185">Reference proteome</keyword>
<accession>A0ACA9KU58</accession>
<comment type="caution">
    <text evidence="1">The sequence shown here is derived from an EMBL/GenBank/DDBJ whole genome shotgun (WGS) entry which is preliminary data.</text>
</comment>
<dbReference type="Proteomes" id="UP000789920">
    <property type="component" value="Unassembled WGS sequence"/>
</dbReference>